<evidence type="ECO:0000256" key="6">
    <source>
        <dbReference type="ARBA" id="ARBA00022989"/>
    </source>
</evidence>
<evidence type="ECO:0000259" key="10">
    <source>
        <dbReference type="Pfam" id="PF04290"/>
    </source>
</evidence>
<dbReference type="STRING" id="1821621.A8C75_04865"/>
<keyword evidence="12" id="KW-1185">Reference proteome</keyword>
<reference evidence="11 12" key="2">
    <citation type="journal article" date="2018" name="Int. J. Syst. Evol. Microbiol.">
        <title>Marinobacterium aestuarii sp. nov., a benzene-degrading marine bacterium isolated from estuary sediment.</title>
        <authorList>
            <person name="Bae S.S."/>
            <person name="Jung J."/>
            <person name="Chung D."/>
            <person name="Baek K."/>
        </authorList>
    </citation>
    <scope>NUCLEOTIDE SEQUENCE [LARGE SCALE GENOMIC DNA]</scope>
    <source>
        <strain evidence="11 12">ST58-10</strain>
    </source>
</reference>
<feature type="transmembrane region" description="Helical" evidence="9">
    <location>
        <begin position="146"/>
        <end position="164"/>
    </location>
</feature>
<dbReference type="OrthoDB" id="4964541at2"/>
<dbReference type="RefSeq" id="WP_067378910.1">
    <property type="nucleotide sequence ID" value="NZ_CP015839.1"/>
</dbReference>
<dbReference type="KEGG" id="mars:A8C75_04865"/>
<evidence type="ECO:0000256" key="4">
    <source>
        <dbReference type="ARBA" id="ARBA00022519"/>
    </source>
</evidence>
<keyword evidence="4 9" id="KW-0997">Cell inner membrane</keyword>
<dbReference type="GO" id="GO:0022857">
    <property type="term" value="F:transmembrane transporter activity"/>
    <property type="evidence" value="ECO:0007669"/>
    <property type="project" value="UniProtKB-UniRule"/>
</dbReference>
<dbReference type="EMBL" id="CP015839">
    <property type="protein sequence ID" value="ANG61881.1"/>
    <property type="molecule type" value="Genomic_DNA"/>
</dbReference>
<reference evidence="12" key="1">
    <citation type="submission" date="2016-05" db="EMBL/GenBank/DDBJ databases">
        <authorList>
            <person name="Baek K."/>
            <person name="Yang S.-J."/>
        </authorList>
    </citation>
    <scope>NUCLEOTIDE SEQUENCE [LARGE SCALE GENOMIC DNA]</scope>
    <source>
        <strain evidence="12">ST58-10</strain>
    </source>
</reference>
<dbReference type="GO" id="GO:0015740">
    <property type="term" value="P:C4-dicarboxylate transport"/>
    <property type="evidence" value="ECO:0007669"/>
    <property type="project" value="TreeGrafter"/>
</dbReference>
<evidence type="ECO:0000256" key="7">
    <source>
        <dbReference type="ARBA" id="ARBA00023136"/>
    </source>
</evidence>
<dbReference type="InterPro" id="IPR055348">
    <property type="entry name" value="DctQ"/>
</dbReference>
<comment type="function">
    <text evidence="9">Part of the tripartite ATP-independent periplasmic (TRAP) transport system.</text>
</comment>
<keyword evidence="5 9" id="KW-0812">Transmembrane</keyword>
<evidence type="ECO:0000313" key="11">
    <source>
        <dbReference type="EMBL" id="ANG61881.1"/>
    </source>
</evidence>
<evidence type="ECO:0000256" key="3">
    <source>
        <dbReference type="ARBA" id="ARBA00022475"/>
    </source>
</evidence>
<accession>A0A1A9EW67</accession>
<proteinExistence type="inferred from homology"/>
<protein>
    <recommendedName>
        <fullName evidence="9">TRAP transporter small permease protein</fullName>
    </recommendedName>
</protein>
<sequence>MLHKVSNTVARMETRVAAVLAGAVTLLVLLNIASRSLGHAIYWVDELAIYCMVWMAFLTTAVLLKQREGVSVTLLTDSCTPAVRRALSLFSDLVILVFALVLLWLCLRWYDPVTLAQSGFDLQAFQAQTFNFIYAENTSTLGLKKFWIWLALPFFAVSLSLHALSNLVECLGARPALAGEAA</sequence>
<gene>
    <name evidence="11" type="ORF">A8C75_04865</name>
</gene>
<dbReference type="Proteomes" id="UP000078070">
    <property type="component" value="Chromosome"/>
</dbReference>
<name>A0A1A9EW67_9GAMM</name>
<comment type="subunit">
    <text evidence="9">The complex comprises the extracytoplasmic solute receptor protein and the two transmembrane proteins.</text>
</comment>
<feature type="domain" description="Tripartite ATP-independent periplasmic transporters DctQ component" evidence="10">
    <location>
        <begin position="25"/>
        <end position="171"/>
    </location>
</feature>
<dbReference type="GO" id="GO:0005886">
    <property type="term" value="C:plasma membrane"/>
    <property type="evidence" value="ECO:0007669"/>
    <property type="project" value="UniProtKB-SubCell"/>
</dbReference>
<evidence type="ECO:0000256" key="5">
    <source>
        <dbReference type="ARBA" id="ARBA00022692"/>
    </source>
</evidence>
<dbReference type="PANTHER" id="PTHR35011">
    <property type="entry name" value="2,3-DIKETO-L-GULONATE TRAP TRANSPORTER SMALL PERMEASE PROTEIN YIAM"/>
    <property type="match status" value="1"/>
</dbReference>
<evidence type="ECO:0000256" key="8">
    <source>
        <dbReference type="ARBA" id="ARBA00038436"/>
    </source>
</evidence>
<comment type="subcellular location">
    <subcellularLocation>
        <location evidence="1 9">Cell inner membrane</location>
        <topology evidence="1 9">Multi-pass membrane protein</topology>
    </subcellularLocation>
</comment>
<comment type="caution">
    <text evidence="9">Lacks conserved residue(s) required for the propagation of feature annotation.</text>
</comment>
<keyword evidence="2 9" id="KW-0813">Transport</keyword>
<dbReference type="PANTHER" id="PTHR35011:SF2">
    <property type="entry name" value="2,3-DIKETO-L-GULONATE TRAP TRANSPORTER SMALL PERMEASE PROTEIN YIAM"/>
    <property type="match status" value="1"/>
</dbReference>
<dbReference type="Pfam" id="PF04290">
    <property type="entry name" value="DctQ"/>
    <property type="match status" value="1"/>
</dbReference>
<evidence type="ECO:0000313" key="12">
    <source>
        <dbReference type="Proteomes" id="UP000078070"/>
    </source>
</evidence>
<keyword evidence="6 9" id="KW-1133">Transmembrane helix</keyword>
<organism evidence="11 12">
    <name type="scientific">Marinobacterium aestuarii</name>
    <dbReference type="NCBI Taxonomy" id="1821621"/>
    <lineage>
        <taxon>Bacteria</taxon>
        <taxon>Pseudomonadati</taxon>
        <taxon>Pseudomonadota</taxon>
        <taxon>Gammaproteobacteria</taxon>
        <taxon>Oceanospirillales</taxon>
        <taxon>Oceanospirillaceae</taxon>
        <taxon>Marinobacterium</taxon>
    </lineage>
</organism>
<dbReference type="InterPro" id="IPR007387">
    <property type="entry name" value="TRAP_DctQ"/>
</dbReference>
<evidence type="ECO:0000256" key="1">
    <source>
        <dbReference type="ARBA" id="ARBA00004429"/>
    </source>
</evidence>
<keyword evidence="7 9" id="KW-0472">Membrane</keyword>
<keyword evidence="3" id="KW-1003">Cell membrane</keyword>
<comment type="similarity">
    <text evidence="8 9">Belongs to the TRAP transporter small permease family.</text>
</comment>
<dbReference type="AlphaFoldDB" id="A0A1A9EW67"/>
<evidence type="ECO:0000256" key="9">
    <source>
        <dbReference type="RuleBase" id="RU369079"/>
    </source>
</evidence>
<evidence type="ECO:0000256" key="2">
    <source>
        <dbReference type="ARBA" id="ARBA00022448"/>
    </source>
</evidence>
<feature type="transmembrane region" description="Helical" evidence="9">
    <location>
        <begin position="48"/>
        <end position="65"/>
    </location>
</feature>
<feature type="transmembrane region" description="Helical" evidence="9">
    <location>
        <begin position="86"/>
        <end position="110"/>
    </location>
</feature>